<dbReference type="EMBL" id="CP033512">
    <property type="protein sequence ID" value="QHG89491.2"/>
    <property type="molecule type" value="Genomic_DNA"/>
</dbReference>
<evidence type="ECO:0000313" key="2">
    <source>
        <dbReference type="EMBL" id="QHG89491.2"/>
    </source>
</evidence>
<reference evidence="3" key="1">
    <citation type="submission" date="2018-11" db="EMBL/GenBank/DDBJ databases">
        <title>The first complete genome sequence of Mycoplasma iowae strain 695.</title>
        <authorList>
            <person name="Ghanem M."/>
            <person name="El-Gazzar M."/>
        </authorList>
    </citation>
    <scope>NUCLEOTIDE SEQUENCE [LARGE SCALE GENOMIC DNA]</scope>
    <source>
        <strain evidence="3">695</strain>
    </source>
</reference>
<organism evidence="2 3">
    <name type="scientific">Malacoplasma iowae 695</name>
    <dbReference type="NCBI Taxonomy" id="1048830"/>
    <lineage>
        <taxon>Bacteria</taxon>
        <taxon>Bacillati</taxon>
        <taxon>Mycoplasmatota</taxon>
        <taxon>Mycoplasmoidales</taxon>
        <taxon>Mycoplasmoidaceae</taxon>
        <taxon>Malacoplasma</taxon>
    </lineage>
</organism>
<protein>
    <submittedName>
        <fullName evidence="2">Uncharacterized protein</fullName>
    </submittedName>
</protein>
<dbReference type="RefSeq" id="WP_129692604.1">
    <property type="nucleotide sequence ID" value="NZ_CP033512.2"/>
</dbReference>
<feature type="coiled-coil region" evidence="1">
    <location>
        <begin position="47"/>
        <end position="74"/>
    </location>
</feature>
<dbReference type="KEGG" id="miw:EER00_01080"/>
<evidence type="ECO:0000313" key="3">
    <source>
        <dbReference type="Proteomes" id="UP000464283"/>
    </source>
</evidence>
<dbReference type="AlphaFoldDB" id="A0A6P1LGF6"/>
<proteinExistence type="predicted"/>
<gene>
    <name evidence="2" type="ORF">EER00_01080</name>
</gene>
<evidence type="ECO:0000256" key="1">
    <source>
        <dbReference type="SAM" id="Coils"/>
    </source>
</evidence>
<keyword evidence="1" id="KW-0175">Coiled coil</keyword>
<accession>A0A6P1LGF6</accession>
<name>A0A6P1LGF6_MALIO</name>
<dbReference type="Proteomes" id="UP000464283">
    <property type="component" value="Chromosome"/>
</dbReference>
<sequence>MILSIGIFVIFRNKKKSKEYDYLAKEMKKEQHKIELDKTKILVAIEEEKGLKKIDELKNKIKSLNEELEKLEKNKE</sequence>